<feature type="non-terminal residue" evidence="1">
    <location>
        <position position="102"/>
    </location>
</feature>
<evidence type="ECO:0000313" key="1">
    <source>
        <dbReference type="EMBL" id="JAA64645.1"/>
    </source>
</evidence>
<accession>L7ML11</accession>
<proteinExistence type="evidence at transcript level"/>
<sequence>MPLAGCVHQLVLFYSSAMYSRLRESWNAYCDCIYLFITTLKELLGRREQSLTRLLFVASTKAVILACIVFLGHCVQVGSKTCSSPKHGLLSVHIVYDEPYVN</sequence>
<reference evidence="1" key="2">
    <citation type="journal article" date="2015" name="J. Proteomics">
        <title>Sexual differences in the sialomes of the zebra tick, Rhipicephalus pulchellus.</title>
        <authorList>
            <person name="Tan A.W."/>
            <person name="Francischetti I.M."/>
            <person name="Slovak M."/>
            <person name="Kini R.M."/>
            <person name="Ribeiro J.M."/>
        </authorList>
    </citation>
    <scope>NUCLEOTIDE SEQUENCE</scope>
    <source>
        <tissue evidence="1">Salivary gland</tissue>
    </source>
</reference>
<protein>
    <submittedName>
        <fullName evidence="1">Uncharacterized protein</fullName>
    </submittedName>
</protein>
<dbReference type="AlphaFoldDB" id="L7ML11"/>
<organism evidence="1">
    <name type="scientific">Rhipicephalus pulchellus</name>
    <name type="common">Yellow backed tick</name>
    <name type="synonym">Dermacentor pulchellus</name>
    <dbReference type="NCBI Taxonomy" id="72859"/>
    <lineage>
        <taxon>Eukaryota</taxon>
        <taxon>Metazoa</taxon>
        <taxon>Ecdysozoa</taxon>
        <taxon>Arthropoda</taxon>
        <taxon>Chelicerata</taxon>
        <taxon>Arachnida</taxon>
        <taxon>Acari</taxon>
        <taxon>Parasitiformes</taxon>
        <taxon>Ixodida</taxon>
        <taxon>Ixodoidea</taxon>
        <taxon>Ixodidae</taxon>
        <taxon>Rhipicephalinae</taxon>
        <taxon>Rhipicephalus</taxon>
        <taxon>Rhipicephalus</taxon>
    </lineage>
</organism>
<dbReference type="EMBL" id="GACK01000389">
    <property type="protein sequence ID" value="JAA64645.1"/>
    <property type="molecule type" value="mRNA"/>
</dbReference>
<reference evidence="1" key="1">
    <citation type="submission" date="2012-11" db="EMBL/GenBank/DDBJ databases">
        <authorList>
            <person name="Lucero-Rivera Y.E."/>
            <person name="Tovar-Ramirez D."/>
        </authorList>
    </citation>
    <scope>NUCLEOTIDE SEQUENCE</scope>
    <source>
        <tissue evidence="1">Salivary gland</tissue>
    </source>
</reference>
<name>L7ML11_RHIPC</name>